<dbReference type="STRING" id="310782.SAMN05216499_10558"/>
<feature type="region of interest" description="Disordered" evidence="1">
    <location>
        <begin position="71"/>
        <end position="116"/>
    </location>
</feature>
<organism evidence="3 4">
    <name type="scientific">Actinacidiphila paucisporea</name>
    <dbReference type="NCBI Taxonomy" id="310782"/>
    <lineage>
        <taxon>Bacteria</taxon>
        <taxon>Bacillati</taxon>
        <taxon>Actinomycetota</taxon>
        <taxon>Actinomycetes</taxon>
        <taxon>Kitasatosporales</taxon>
        <taxon>Streptomycetaceae</taxon>
        <taxon>Actinacidiphila</taxon>
    </lineage>
</organism>
<evidence type="ECO:0000256" key="1">
    <source>
        <dbReference type="SAM" id="MobiDB-lite"/>
    </source>
</evidence>
<dbReference type="RefSeq" id="WP_073496332.1">
    <property type="nucleotide sequence ID" value="NZ_FRBI01000005.1"/>
</dbReference>
<dbReference type="AlphaFoldDB" id="A0A1M7BVK4"/>
<feature type="signal peptide" evidence="2">
    <location>
        <begin position="1"/>
        <end position="34"/>
    </location>
</feature>
<dbReference type="OrthoDB" id="5244818at2"/>
<evidence type="ECO:0000313" key="4">
    <source>
        <dbReference type="Proteomes" id="UP000184111"/>
    </source>
</evidence>
<proteinExistence type="predicted"/>
<reference evidence="3 4" key="1">
    <citation type="submission" date="2016-11" db="EMBL/GenBank/DDBJ databases">
        <authorList>
            <person name="Jaros S."/>
            <person name="Januszkiewicz K."/>
            <person name="Wedrychowicz H."/>
        </authorList>
    </citation>
    <scope>NUCLEOTIDE SEQUENCE [LARGE SCALE GENOMIC DNA]</scope>
    <source>
        <strain evidence="3 4">CGMCC 4.2025</strain>
    </source>
</reference>
<dbReference type="EMBL" id="FRBI01000005">
    <property type="protein sequence ID" value="SHL58896.1"/>
    <property type="molecule type" value="Genomic_DNA"/>
</dbReference>
<protein>
    <recommendedName>
        <fullName evidence="5">Lipoprotein</fullName>
    </recommendedName>
</protein>
<feature type="region of interest" description="Disordered" evidence="1">
    <location>
        <begin position="161"/>
        <end position="181"/>
    </location>
</feature>
<evidence type="ECO:0000313" key="3">
    <source>
        <dbReference type="EMBL" id="SHL58896.1"/>
    </source>
</evidence>
<sequence length="208" mass="19974">MTWTPTTAQRAGASVAVFASAALLLAACSSGASGSPAADAKSSGSASASANASASGSMTAYRDCLSQHGVQLPSFSPRTGGTGRPSGRPTGGGGFGGGGFGGGFGGASADPKTQAAMQACESLRPQFSGRGGAGGAGGADSSAYQAFTSCLKDHGVTLPTSSASPGATNRPRGGMFGAGALNTSDPKIAKAYTTCKALLPQRPTPSTT</sequence>
<keyword evidence="4" id="KW-1185">Reference proteome</keyword>
<keyword evidence="2" id="KW-0732">Signal</keyword>
<evidence type="ECO:0008006" key="5">
    <source>
        <dbReference type="Google" id="ProtNLM"/>
    </source>
</evidence>
<dbReference type="Proteomes" id="UP000184111">
    <property type="component" value="Unassembled WGS sequence"/>
</dbReference>
<name>A0A1M7BVK4_9ACTN</name>
<feature type="compositionally biased region" description="Gly residues" evidence="1">
    <location>
        <begin position="80"/>
        <end position="106"/>
    </location>
</feature>
<gene>
    <name evidence="3" type="ORF">SAMN05216499_10558</name>
</gene>
<evidence type="ECO:0000256" key="2">
    <source>
        <dbReference type="SAM" id="SignalP"/>
    </source>
</evidence>
<accession>A0A1M7BVK4</accession>
<feature type="chain" id="PRO_5039296775" description="Lipoprotein" evidence="2">
    <location>
        <begin position="35"/>
        <end position="208"/>
    </location>
</feature>